<dbReference type="OrthoDB" id="3235759at2759"/>
<organism evidence="2 3">
    <name type="scientific">Rhodocollybia butyracea</name>
    <dbReference type="NCBI Taxonomy" id="206335"/>
    <lineage>
        <taxon>Eukaryota</taxon>
        <taxon>Fungi</taxon>
        <taxon>Dikarya</taxon>
        <taxon>Basidiomycota</taxon>
        <taxon>Agaricomycotina</taxon>
        <taxon>Agaricomycetes</taxon>
        <taxon>Agaricomycetidae</taxon>
        <taxon>Agaricales</taxon>
        <taxon>Marasmiineae</taxon>
        <taxon>Omphalotaceae</taxon>
        <taxon>Rhodocollybia</taxon>
    </lineage>
</organism>
<feature type="compositionally biased region" description="Low complexity" evidence="1">
    <location>
        <begin position="1"/>
        <end position="19"/>
    </location>
</feature>
<accession>A0A9P5Q5W0</accession>
<name>A0A9P5Q5W0_9AGAR</name>
<keyword evidence="3" id="KW-1185">Reference proteome</keyword>
<dbReference type="EMBL" id="JADNRY010000009">
    <property type="protein sequence ID" value="KAF9075656.1"/>
    <property type="molecule type" value="Genomic_DNA"/>
</dbReference>
<gene>
    <name evidence="2" type="ORF">BDP27DRAFT_1415427</name>
</gene>
<feature type="region of interest" description="Disordered" evidence="1">
    <location>
        <begin position="1"/>
        <end position="42"/>
    </location>
</feature>
<sequence length="272" mass="30482">MQPEAPSASSTCPSPISSSNDLHSRTSSFSSHTDISVSPPHSSETLNAHYSIGTMKESLDNLDGILNRFMARHESTDSDQLSDELKGIRNELNVIQKTQSDGTEFINLLMQDLLAAKSIEVLQKQVDEEIKADMDKVVKEEVDAYFRTAVPSQLVKNLKDRKLELEKARRDLHNSESKRLNALLREKNLHSPLHTLYRSNGSVSDHFPKSLDELFSMDAATCKALVNDYEIENSTSRDGNLNRFMVFCGVQYQMVRQGSNDSKRVAFSIEGA</sequence>
<feature type="compositionally biased region" description="Polar residues" evidence="1">
    <location>
        <begin position="25"/>
        <end position="42"/>
    </location>
</feature>
<dbReference type="AlphaFoldDB" id="A0A9P5Q5W0"/>
<dbReference type="Proteomes" id="UP000772434">
    <property type="component" value="Unassembled WGS sequence"/>
</dbReference>
<evidence type="ECO:0000313" key="3">
    <source>
        <dbReference type="Proteomes" id="UP000772434"/>
    </source>
</evidence>
<evidence type="ECO:0000313" key="2">
    <source>
        <dbReference type="EMBL" id="KAF9075656.1"/>
    </source>
</evidence>
<comment type="caution">
    <text evidence="2">The sequence shown here is derived from an EMBL/GenBank/DDBJ whole genome shotgun (WGS) entry which is preliminary data.</text>
</comment>
<proteinExistence type="predicted"/>
<protein>
    <submittedName>
        <fullName evidence="2">Uncharacterized protein</fullName>
    </submittedName>
</protein>
<reference evidence="2" key="1">
    <citation type="submission" date="2020-11" db="EMBL/GenBank/DDBJ databases">
        <authorList>
            <consortium name="DOE Joint Genome Institute"/>
            <person name="Ahrendt S."/>
            <person name="Riley R."/>
            <person name="Andreopoulos W."/>
            <person name="Labutti K."/>
            <person name="Pangilinan J."/>
            <person name="Ruiz-Duenas F.J."/>
            <person name="Barrasa J.M."/>
            <person name="Sanchez-Garcia M."/>
            <person name="Camarero S."/>
            <person name="Miyauchi S."/>
            <person name="Serrano A."/>
            <person name="Linde D."/>
            <person name="Babiker R."/>
            <person name="Drula E."/>
            <person name="Ayuso-Fernandez I."/>
            <person name="Pacheco R."/>
            <person name="Padilla G."/>
            <person name="Ferreira P."/>
            <person name="Barriuso J."/>
            <person name="Kellner H."/>
            <person name="Castanera R."/>
            <person name="Alfaro M."/>
            <person name="Ramirez L."/>
            <person name="Pisabarro A.G."/>
            <person name="Kuo A."/>
            <person name="Tritt A."/>
            <person name="Lipzen A."/>
            <person name="He G."/>
            <person name="Yan M."/>
            <person name="Ng V."/>
            <person name="Cullen D."/>
            <person name="Martin F."/>
            <person name="Rosso M.-N."/>
            <person name="Henrissat B."/>
            <person name="Hibbett D."/>
            <person name="Martinez A.T."/>
            <person name="Grigoriev I.V."/>
        </authorList>
    </citation>
    <scope>NUCLEOTIDE SEQUENCE</scope>
    <source>
        <strain evidence="2">AH 40177</strain>
    </source>
</reference>
<evidence type="ECO:0000256" key="1">
    <source>
        <dbReference type="SAM" id="MobiDB-lite"/>
    </source>
</evidence>